<accession>A0A3M7RJN0</accession>
<reference evidence="1 2" key="1">
    <citation type="journal article" date="2018" name="Sci. Rep.">
        <title>Genomic signatures of local adaptation to the degree of environmental predictability in rotifers.</title>
        <authorList>
            <person name="Franch-Gras L."/>
            <person name="Hahn C."/>
            <person name="Garcia-Roger E.M."/>
            <person name="Carmona M.J."/>
            <person name="Serra M."/>
            <person name="Gomez A."/>
        </authorList>
    </citation>
    <scope>NUCLEOTIDE SEQUENCE [LARGE SCALE GENOMIC DNA]</scope>
    <source>
        <strain evidence="1">HYR1</strain>
    </source>
</reference>
<feature type="non-terminal residue" evidence="1">
    <location>
        <position position="1"/>
    </location>
</feature>
<dbReference type="Proteomes" id="UP000276133">
    <property type="component" value="Unassembled WGS sequence"/>
</dbReference>
<evidence type="ECO:0000313" key="1">
    <source>
        <dbReference type="EMBL" id="RNA23751.1"/>
    </source>
</evidence>
<organism evidence="1 2">
    <name type="scientific">Brachionus plicatilis</name>
    <name type="common">Marine rotifer</name>
    <name type="synonym">Brachionus muelleri</name>
    <dbReference type="NCBI Taxonomy" id="10195"/>
    <lineage>
        <taxon>Eukaryota</taxon>
        <taxon>Metazoa</taxon>
        <taxon>Spiralia</taxon>
        <taxon>Gnathifera</taxon>
        <taxon>Rotifera</taxon>
        <taxon>Eurotatoria</taxon>
        <taxon>Monogononta</taxon>
        <taxon>Pseudotrocha</taxon>
        <taxon>Ploima</taxon>
        <taxon>Brachionidae</taxon>
        <taxon>Brachionus</taxon>
    </lineage>
</organism>
<dbReference type="AlphaFoldDB" id="A0A3M7RJN0"/>
<protein>
    <submittedName>
        <fullName evidence="1">Uncharacterized protein</fullName>
    </submittedName>
</protein>
<keyword evidence="2" id="KW-1185">Reference proteome</keyword>
<comment type="caution">
    <text evidence="1">The sequence shown here is derived from an EMBL/GenBank/DDBJ whole genome shotgun (WGS) entry which is preliminary data.</text>
</comment>
<evidence type="ECO:0000313" key="2">
    <source>
        <dbReference type="Proteomes" id="UP000276133"/>
    </source>
</evidence>
<dbReference type="EMBL" id="REGN01003223">
    <property type="protein sequence ID" value="RNA23751.1"/>
    <property type="molecule type" value="Genomic_DNA"/>
</dbReference>
<name>A0A3M7RJN0_BRAPC</name>
<proteinExistence type="predicted"/>
<sequence>IIFVLHNLERGLKGKSSICQLSKITFSKFTCRNVNIPIYKEMVRPDRIPFDLGRVQDIAQATLAHLVGLAVRKRRGTKHFSVLNVTKTVKA</sequence>
<gene>
    <name evidence="1" type="ORF">BpHYR1_011852</name>
</gene>